<dbReference type="InterPro" id="IPR000182">
    <property type="entry name" value="GNAT_dom"/>
</dbReference>
<dbReference type="InterPro" id="IPR016181">
    <property type="entry name" value="Acyl_CoA_acyltransferase"/>
</dbReference>
<protein>
    <submittedName>
        <fullName evidence="2">GNAT family N-acetyltransferase</fullName>
        <ecNumber evidence="2">2.3.1.-</ecNumber>
    </submittedName>
</protein>
<evidence type="ECO:0000313" key="2">
    <source>
        <dbReference type="EMBL" id="MDT9682258.1"/>
    </source>
</evidence>
<gene>
    <name evidence="2" type="ORF">RND61_09245</name>
</gene>
<name>A0ABU3QIC0_9ACTN</name>
<proteinExistence type="predicted"/>
<sequence>MSQTPAVTLVRYGTEQLPSIRPTLVGLYGEVYEKEIAEDPFFSVERFEQRLRGHSSRPGWEAVVAYDGGEAAGYAYAAPLPERTGWWSHMLTPLPDEETREDGTRTLALFELMVRAPWRKTGLAQRIHEELLTGRREERVTLLVEPGHPKVKALYERWGYRHIGDQQPFPDAPVYATMLRNLR</sequence>
<keyword evidence="2" id="KW-0012">Acyltransferase</keyword>
<reference evidence="2 3" key="1">
    <citation type="submission" date="2023-09" db="EMBL/GenBank/DDBJ databases">
        <title>Streptomyces sp. nov.: A antagonism against Alternaria gaisen Producing Streptochlin, Isolated from Tamarix root soil.</title>
        <authorList>
            <person name="Chen Y."/>
        </authorList>
    </citation>
    <scope>NUCLEOTIDE SEQUENCE [LARGE SCALE GENOMIC DNA]</scope>
    <source>
        <strain evidence="2 3">TRM76323</strain>
    </source>
</reference>
<dbReference type="Pfam" id="PF00583">
    <property type="entry name" value="Acetyltransf_1"/>
    <property type="match status" value="1"/>
</dbReference>
<dbReference type="SUPFAM" id="SSF55729">
    <property type="entry name" value="Acyl-CoA N-acyltransferases (Nat)"/>
    <property type="match status" value="1"/>
</dbReference>
<dbReference type="GO" id="GO:0016746">
    <property type="term" value="F:acyltransferase activity"/>
    <property type="evidence" value="ECO:0007669"/>
    <property type="project" value="UniProtKB-KW"/>
</dbReference>
<dbReference type="Gene3D" id="3.40.630.30">
    <property type="match status" value="1"/>
</dbReference>
<evidence type="ECO:0000259" key="1">
    <source>
        <dbReference type="PROSITE" id="PS51186"/>
    </source>
</evidence>
<dbReference type="EC" id="2.3.1.-" evidence="2"/>
<dbReference type="PROSITE" id="PS51186">
    <property type="entry name" value="GNAT"/>
    <property type="match status" value="1"/>
</dbReference>
<keyword evidence="3" id="KW-1185">Reference proteome</keyword>
<dbReference type="EMBL" id="JAWCTQ010000008">
    <property type="protein sequence ID" value="MDT9682258.1"/>
    <property type="molecule type" value="Genomic_DNA"/>
</dbReference>
<evidence type="ECO:0000313" key="3">
    <source>
        <dbReference type="Proteomes" id="UP001250181"/>
    </source>
</evidence>
<comment type="caution">
    <text evidence="2">The sequence shown here is derived from an EMBL/GenBank/DDBJ whole genome shotgun (WGS) entry which is preliminary data.</text>
</comment>
<organism evidence="2 3">
    <name type="scientific">Streptomyces tamarix</name>
    <dbReference type="NCBI Taxonomy" id="3078565"/>
    <lineage>
        <taxon>Bacteria</taxon>
        <taxon>Bacillati</taxon>
        <taxon>Actinomycetota</taxon>
        <taxon>Actinomycetes</taxon>
        <taxon>Kitasatosporales</taxon>
        <taxon>Streptomycetaceae</taxon>
        <taxon>Streptomyces</taxon>
    </lineage>
</organism>
<dbReference type="Proteomes" id="UP001250181">
    <property type="component" value="Unassembled WGS sequence"/>
</dbReference>
<accession>A0ABU3QIC0</accession>
<feature type="domain" description="N-acetyltransferase" evidence="1">
    <location>
        <begin position="18"/>
        <end position="181"/>
    </location>
</feature>
<keyword evidence="2" id="KW-0808">Transferase</keyword>
<dbReference type="RefSeq" id="WP_315877341.1">
    <property type="nucleotide sequence ID" value="NZ_JAWCTQ010000008.1"/>
</dbReference>